<organism evidence="5">
    <name type="scientific">Siphoviridae sp. ctoiW10</name>
    <dbReference type="NCBI Taxonomy" id="2827592"/>
    <lineage>
        <taxon>Viruses</taxon>
        <taxon>Duplodnaviria</taxon>
        <taxon>Heunggongvirae</taxon>
        <taxon>Uroviricota</taxon>
        <taxon>Caudoviricetes</taxon>
    </lineage>
</organism>
<feature type="region of interest" description="Disordered" evidence="3">
    <location>
        <begin position="1512"/>
        <end position="1545"/>
    </location>
</feature>
<sequence length="1705" mass="183393">MAKIIFKGVPDFTEVRAEIAKLKQEVASVSSTKVNLNGTAQGLNGAANAAGKLAGNLQKVSTTFDANGQATRQVRDFSARLGETTRVVATLNKETGDLAVTQQTVTRNYRQQAQAAEKAAAAELKATRQANAYLQQQSRAAQNTPYNPTSIQRQIEGMVGIGNAAKSAADSAGVFERAFLNSSDKVQKGTKEMTEKNGLLGDSFTNVYLKMLQWQVMGTIVSKTIGAFRDAISTMKAVDDEMVTVRKVTGFTAEQMEKLRDRAYETASAYGEAADEYLNSVAAFARAGYGEQADALAELATKTKLVGDTNAETAQQFLLSVDAAYQYKGNIDALTKVLDGANEIDNKYATSIEKLTEGLGTVAPVAAQAHVGVDELTAAIGTITAVTQRSGSEAARAFRALVLNIVGDTKTEIDEGVTWTTGEIAGLRDVIRQYAPAAYEAAKATGEVIDPMEAIGGLAQSMKDGLLTEQKLMEMVSDIGGKLRTSQLLALIQNWDMYQSMLKDYANAVGSADQEISNAMDSWTRKTNILKNEWTEFIQSMVSTDAVKGGLDVLIGAVEVLNTDLGHAVVTAGAVSLGLIGIQAAAKGTAAAFTKLSAAGIAMNPWIVAIGLAAGAFSLVWEATEDSRKSLDALNTEIESNSTKLEENKKRLDEINATNWADLTPEILSERDALETENAELERQIQKYKDLAEVKGSHVNNNGTISVLGYQAKASGTVSEASRTEGTAGADTGLRTWTQSAATAKEAIDAATASLENAYQVMDGTIAATTKRTQVTLEGADAYNYLKSAANDLITTLDTENALTADEVLTYNDLIKVMPKYINYLAENGEQTGELKQLLDLLTAAYSNAAEAAKETADATASAGDKAGTAAGKYGSLAEMVDEVSARYNVLKTAQDETNQTGVVSANTLSTMLTKYPELMGYLEQTKDGYKLTKGALEDYIEAQETECRVALADAKSAAESVITQEVQKALGYDMTTEAIYEQIKAMQALAGTAGHDQLSGYRRTLRMKGVPESQIDALFGGVSDFDAMKKMEERLAALGNIKVGSVSTSKSSASKSSTGKSEKDAELERLKDIVSLRKSELSLMQERGDSTADQIDKMRQIQAALHAQAEYMRRIGASQADINALSTEHWKITKQIKELQEDLWDELEDAVNKKLEEAEEARDKQTAAIDKQIAALKDAKQAEDEALKLEQLKAAVLEKQNALLEAQKERTVRVFNAATGQWEWEANASSVKSAQDAYEKAKEDLAEYERELALQREIDELEAKKKLIEETYDTLKAEWKRITDSLQEPTRTIDDILSDIARNGTPKMRQQVEEVNNLLGKLNQYIAGAMNGIMLPGQTMLPGMMGAAGATGGYHFDYTKNPGGGWTQTEMNEGFIPSGSSGWKLADGSDANLNYRDTTPYGKGVKGSYTGADMSRDQKLAGRTVEKNGYVITYDENGYATKAINVHQGAARADLSGLYPKVDADGNDMYYAGFDKNVDYTLAIKQAKESGAGEGVIKQLETERQNKINAMYGGQAPDRGGSSSGGGSSSSKGNSSSGSSSKGYDSNVDYSLAIKNAEKSGASQATIDKLKEERQNKINDKYAGKDPYKKYDSGGILRGLGGIKATSQDEIVIPPLLAEKMLEPSADSTFQKRMSELGWLYGAVERGGTMPGKTVMSRTSYDHYGDSYSVNGVQIGAEEANRLTVAQVMQALNHGAGNLGLYKN</sequence>
<feature type="compositionally biased region" description="Low complexity" evidence="3">
    <location>
        <begin position="1530"/>
        <end position="1544"/>
    </location>
</feature>
<evidence type="ECO:0000256" key="2">
    <source>
        <dbReference type="SAM" id="Coils"/>
    </source>
</evidence>
<accession>A0A8S5LP42</accession>
<dbReference type="EMBL" id="BK015888">
    <property type="protein sequence ID" value="DAD71796.1"/>
    <property type="molecule type" value="Genomic_DNA"/>
</dbReference>
<feature type="coiled-coil region" evidence="2">
    <location>
        <begin position="631"/>
        <end position="694"/>
    </location>
</feature>
<protein>
    <submittedName>
        <fullName evidence="5">Minor tail protein</fullName>
    </submittedName>
</protein>
<evidence type="ECO:0000256" key="3">
    <source>
        <dbReference type="SAM" id="MobiDB-lite"/>
    </source>
</evidence>
<name>A0A8S5LP42_9CAUD</name>
<keyword evidence="2" id="KW-0175">Coiled coil</keyword>
<proteinExistence type="predicted"/>
<dbReference type="NCBIfam" id="TIGR01760">
    <property type="entry name" value="tape_meas_TP901"/>
    <property type="match status" value="1"/>
</dbReference>
<evidence type="ECO:0000256" key="1">
    <source>
        <dbReference type="ARBA" id="ARBA00022465"/>
    </source>
</evidence>
<feature type="coiled-coil region" evidence="2">
    <location>
        <begin position="1123"/>
        <end position="1279"/>
    </location>
</feature>
<evidence type="ECO:0000259" key="4">
    <source>
        <dbReference type="Pfam" id="PF10145"/>
    </source>
</evidence>
<keyword evidence="1" id="KW-1245">Viral tail assembly</keyword>
<feature type="domain" description="Phage tail tape measure protein" evidence="4">
    <location>
        <begin position="266"/>
        <end position="479"/>
    </location>
</feature>
<dbReference type="PANTHER" id="PTHR23159:SF31">
    <property type="entry name" value="CENTROSOME-ASSOCIATED PROTEIN CEP250 ISOFORM X1"/>
    <property type="match status" value="1"/>
</dbReference>
<dbReference type="Pfam" id="PF10145">
    <property type="entry name" value="PhageMin_Tail"/>
    <property type="match status" value="1"/>
</dbReference>
<reference evidence="5" key="1">
    <citation type="journal article" date="2021" name="Proc. Natl. Acad. Sci. U.S.A.">
        <title>A Catalog of Tens of Thousands of Viruses from Human Metagenomes Reveals Hidden Associations with Chronic Diseases.</title>
        <authorList>
            <person name="Tisza M.J."/>
            <person name="Buck C.B."/>
        </authorList>
    </citation>
    <scope>NUCLEOTIDE SEQUENCE</scope>
    <source>
        <strain evidence="5">CtoiW10</strain>
    </source>
</reference>
<dbReference type="GO" id="GO:0098003">
    <property type="term" value="P:viral tail assembly"/>
    <property type="evidence" value="ECO:0007669"/>
    <property type="project" value="UniProtKB-KW"/>
</dbReference>
<evidence type="ECO:0000313" key="5">
    <source>
        <dbReference type="EMBL" id="DAD71796.1"/>
    </source>
</evidence>
<dbReference type="PANTHER" id="PTHR23159">
    <property type="entry name" value="CENTROSOMAL PROTEIN 2"/>
    <property type="match status" value="1"/>
</dbReference>
<dbReference type="InterPro" id="IPR010090">
    <property type="entry name" value="Phage_tape_meas"/>
</dbReference>
<keyword evidence="1" id="KW-1188">Viral release from host cell</keyword>